<dbReference type="InterPro" id="IPR028994">
    <property type="entry name" value="Integrin_alpha_N"/>
</dbReference>
<gene>
    <name evidence="1" type="ORF">LCGC14_2740750</name>
</gene>
<dbReference type="EMBL" id="LAZR01049851">
    <property type="protein sequence ID" value="KKK88675.1"/>
    <property type="molecule type" value="Genomic_DNA"/>
</dbReference>
<evidence type="ECO:0000313" key="1">
    <source>
        <dbReference type="EMBL" id="KKK88675.1"/>
    </source>
</evidence>
<dbReference type="AlphaFoldDB" id="A0A0F8ZRM6"/>
<comment type="caution">
    <text evidence="1">The sequence shown here is derived from an EMBL/GenBank/DDBJ whole genome shotgun (WGS) entry which is preliminary data.</text>
</comment>
<accession>A0A0F8ZRM6</accession>
<reference evidence="1" key="1">
    <citation type="journal article" date="2015" name="Nature">
        <title>Complex archaea that bridge the gap between prokaryotes and eukaryotes.</title>
        <authorList>
            <person name="Spang A."/>
            <person name="Saw J.H."/>
            <person name="Jorgensen S.L."/>
            <person name="Zaremba-Niedzwiedzka K."/>
            <person name="Martijn J."/>
            <person name="Lind A.E."/>
            <person name="van Eijk R."/>
            <person name="Schleper C."/>
            <person name="Guy L."/>
            <person name="Ettema T.J."/>
        </authorList>
    </citation>
    <scope>NUCLEOTIDE SEQUENCE</scope>
</reference>
<organism evidence="1">
    <name type="scientific">marine sediment metagenome</name>
    <dbReference type="NCBI Taxonomy" id="412755"/>
    <lineage>
        <taxon>unclassified sequences</taxon>
        <taxon>metagenomes</taxon>
        <taxon>ecological metagenomes</taxon>
    </lineage>
</organism>
<sequence>AVQIHDIDGDGRLEAAAAWDGEIQVLDGATGQTKYAAPLPAMKPISDDFKGSVNHWGGGYNDEGPTVTPSSICFADLSGRGTPRDVLLADNYHTLVAMSPEFKELWRTVCSHGHFAQAYDFDGDGRESVLAGYQHLSPEGELIGRVCLTDHQDAIYAGPLDTEGRGPAKILMAGGEEGLELAISEFIQEEIDVSRAHLFMSIRDLVIIRQTQLEATSQ</sequence>
<protein>
    <recommendedName>
        <fullName evidence="2">ASPIC/UnbV domain-containing protein</fullName>
    </recommendedName>
</protein>
<feature type="non-terminal residue" evidence="1">
    <location>
        <position position="1"/>
    </location>
</feature>
<proteinExistence type="predicted"/>
<evidence type="ECO:0008006" key="2">
    <source>
        <dbReference type="Google" id="ProtNLM"/>
    </source>
</evidence>
<dbReference type="SUPFAM" id="SSF69318">
    <property type="entry name" value="Integrin alpha N-terminal domain"/>
    <property type="match status" value="1"/>
</dbReference>
<name>A0A0F8ZRM6_9ZZZZ</name>